<dbReference type="WBParaSite" id="L893_g30212.t1">
    <property type="protein sequence ID" value="L893_g30212.t1"/>
    <property type="gene ID" value="L893_g30212"/>
</dbReference>
<protein>
    <submittedName>
        <fullName evidence="2">Adhesin</fullName>
    </submittedName>
</protein>
<dbReference type="Proteomes" id="UP000095287">
    <property type="component" value="Unplaced"/>
</dbReference>
<organism evidence="1 2">
    <name type="scientific">Steinernema glaseri</name>
    <dbReference type="NCBI Taxonomy" id="37863"/>
    <lineage>
        <taxon>Eukaryota</taxon>
        <taxon>Metazoa</taxon>
        <taxon>Ecdysozoa</taxon>
        <taxon>Nematoda</taxon>
        <taxon>Chromadorea</taxon>
        <taxon>Rhabditida</taxon>
        <taxon>Tylenchina</taxon>
        <taxon>Panagrolaimomorpha</taxon>
        <taxon>Strongyloidoidea</taxon>
        <taxon>Steinernematidae</taxon>
        <taxon>Steinernema</taxon>
    </lineage>
</organism>
<dbReference type="AlphaFoldDB" id="A0A1I7ZV52"/>
<proteinExistence type="predicted"/>
<name>A0A1I7ZV52_9BILA</name>
<reference evidence="2" key="1">
    <citation type="submission" date="2016-11" db="UniProtKB">
        <authorList>
            <consortium name="WormBaseParasite"/>
        </authorList>
    </citation>
    <scope>IDENTIFICATION</scope>
</reference>
<keyword evidence="1" id="KW-1185">Reference proteome</keyword>
<accession>A0A1I7ZV52</accession>
<evidence type="ECO:0000313" key="2">
    <source>
        <dbReference type="WBParaSite" id="L893_g30212.t1"/>
    </source>
</evidence>
<sequence>MKGKDLLKLQEQANIYQQHKAKIDSLKSGTLNLNTKSRKDEDGQLSIHQINDVFGLHDILTDGDIIPSPNDAARRLGGALGGVSGVVSSITGALGSPLFRRRYQRGAPFRDSQYPATIWTNGVNWDFNATLSEPNF</sequence>
<evidence type="ECO:0000313" key="1">
    <source>
        <dbReference type="Proteomes" id="UP000095287"/>
    </source>
</evidence>